<accession>A0A3B0TMW8</accession>
<dbReference type="PANTHER" id="PTHR30483:SF6">
    <property type="entry name" value="PERIPLASMIC BINDING PROTEIN OF ABC TRANSPORTER FOR NATURAL AMINO ACIDS"/>
    <property type="match status" value="1"/>
</dbReference>
<feature type="domain" description="Leucine-binding protein" evidence="2">
    <location>
        <begin position="38"/>
        <end position="395"/>
    </location>
</feature>
<dbReference type="Gene3D" id="3.40.50.2300">
    <property type="match status" value="2"/>
</dbReference>
<proteinExistence type="predicted"/>
<reference evidence="3" key="1">
    <citation type="submission" date="2018-06" db="EMBL/GenBank/DDBJ databases">
        <authorList>
            <person name="Zhirakovskaya E."/>
        </authorList>
    </citation>
    <scope>NUCLEOTIDE SEQUENCE</scope>
</reference>
<dbReference type="InterPro" id="IPR051010">
    <property type="entry name" value="BCAA_transport"/>
</dbReference>
<dbReference type="InterPro" id="IPR028081">
    <property type="entry name" value="Leu-bd"/>
</dbReference>
<dbReference type="SUPFAM" id="SSF53822">
    <property type="entry name" value="Periplasmic binding protein-like I"/>
    <property type="match status" value="1"/>
</dbReference>
<evidence type="ECO:0000256" key="1">
    <source>
        <dbReference type="ARBA" id="ARBA00022729"/>
    </source>
</evidence>
<dbReference type="Pfam" id="PF13458">
    <property type="entry name" value="Peripla_BP_6"/>
    <property type="match status" value="1"/>
</dbReference>
<name>A0A3B0TMW8_9ZZZZ</name>
<dbReference type="PANTHER" id="PTHR30483">
    <property type="entry name" value="LEUCINE-SPECIFIC-BINDING PROTEIN"/>
    <property type="match status" value="1"/>
</dbReference>
<protein>
    <submittedName>
        <fullName evidence="3">Branched-chain amino acid ABC transporter, amino acid-binding protein (TC 3.A.1.4.1)</fullName>
    </submittedName>
</protein>
<dbReference type="EMBL" id="UOEK01000461">
    <property type="protein sequence ID" value="VAW08386.1"/>
    <property type="molecule type" value="Genomic_DNA"/>
</dbReference>
<sequence>MRRHSALVILIAAFSLVAAACASTGTPSDGAGGDGDGVTIGVLVPLTGEAGAFGQIVADTAQLAVDEINASGLNPCGQINLVIADTQTNPEQGIREGNRLMDSVGVVAIVGPTSETMVALVDSAITNEVVLFSPYAGSISLNSLGGNFVYRTVASDLDDGKAAGLWLVDRGYKRVAVLTQNEESTISIGTAAADSARAQGVEIVADASFAPGQTSYQAELSSVLASKPDGIFLAGGQQSGVTILKEATALGYEGEWLLAADMAVPEVIEGVGADLMEGIAFAELASADTDLPTYTAFAALHQEKLGTEAGPFSANSWDMMNLIALAMNAADGCTGSAINDALRSVSSGGTVVSSYEEGAKALADGTDIDYNGASGPVDIDETGSVTGSYAIVGVKNGEWTGVEFYSADTFK</sequence>
<keyword evidence="1" id="KW-0732">Signal</keyword>
<dbReference type="AlphaFoldDB" id="A0A3B0TMW8"/>
<organism evidence="3">
    <name type="scientific">hydrothermal vent metagenome</name>
    <dbReference type="NCBI Taxonomy" id="652676"/>
    <lineage>
        <taxon>unclassified sequences</taxon>
        <taxon>metagenomes</taxon>
        <taxon>ecological metagenomes</taxon>
    </lineage>
</organism>
<dbReference type="InterPro" id="IPR028082">
    <property type="entry name" value="Peripla_BP_I"/>
</dbReference>
<dbReference type="CDD" id="cd06346">
    <property type="entry name" value="PBP1_ABC_ligand_binding-like"/>
    <property type="match status" value="1"/>
</dbReference>
<gene>
    <name evidence="3" type="ORF">MNBD_ACTINO02-884</name>
</gene>
<evidence type="ECO:0000259" key="2">
    <source>
        <dbReference type="Pfam" id="PF13458"/>
    </source>
</evidence>
<dbReference type="PROSITE" id="PS51257">
    <property type="entry name" value="PROKAR_LIPOPROTEIN"/>
    <property type="match status" value="1"/>
</dbReference>
<evidence type="ECO:0000313" key="3">
    <source>
        <dbReference type="EMBL" id="VAW08386.1"/>
    </source>
</evidence>